<dbReference type="InterPro" id="IPR025351">
    <property type="entry name" value="Pvc16_N"/>
</dbReference>
<dbReference type="EMBL" id="ADLN01000006">
    <property type="protein sequence ID" value="EHI61172.1"/>
    <property type="molecule type" value="Genomic_DNA"/>
</dbReference>
<feature type="domain" description="Pvc16 N-terminal" evidence="1">
    <location>
        <begin position="14"/>
        <end position="181"/>
    </location>
</feature>
<comment type="caution">
    <text evidence="2">The sequence shown here is derived from an EMBL/GenBank/DDBJ whole genome shotgun (WGS) entry which is preliminary data.</text>
</comment>
<keyword evidence="3" id="KW-1185">Reference proteome</keyword>
<dbReference type="AlphaFoldDB" id="G5IBK9"/>
<dbReference type="OrthoDB" id="2651753at2"/>
<name>G5IBK9_9FIRM</name>
<proteinExistence type="predicted"/>
<dbReference type="HOGENOM" id="CLU_116582_0_0_9"/>
<gene>
    <name evidence="2" type="ORF">HMPREF9473_00787</name>
</gene>
<protein>
    <recommendedName>
        <fullName evidence="1">Pvc16 N-terminal domain-containing protein</fullName>
    </recommendedName>
</protein>
<evidence type="ECO:0000259" key="1">
    <source>
        <dbReference type="Pfam" id="PF14065"/>
    </source>
</evidence>
<organism evidence="2 3">
    <name type="scientific">Hungatella hathewayi WAL-18680</name>
    <dbReference type="NCBI Taxonomy" id="742737"/>
    <lineage>
        <taxon>Bacteria</taxon>
        <taxon>Bacillati</taxon>
        <taxon>Bacillota</taxon>
        <taxon>Clostridia</taxon>
        <taxon>Lachnospirales</taxon>
        <taxon>Lachnospiraceae</taxon>
        <taxon>Hungatella</taxon>
    </lineage>
</organism>
<dbReference type="PATRIC" id="fig|742737.3.peg.782"/>
<dbReference type="Proteomes" id="UP000005384">
    <property type="component" value="Unassembled WGS sequence"/>
</dbReference>
<accession>G5IBK9</accession>
<evidence type="ECO:0000313" key="2">
    <source>
        <dbReference type="EMBL" id="EHI61172.1"/>
    </source>
</evidence>
<dbReference type="RefSeq" id="WP_006778773.1">
    <property type="nucleotide sequence ID" value="NZ_CP040506.1"/>
</dbReference>
<reference evidence="2 3" key="1">
    <citation type="submission" date="2011-08" db="EMBL/GenBank/DDBJ databases">
        <title>The Genome Sequence of Clostridium hathewayi WAL-18680.</title>
        <authorList>
            <consortium name="The Broad Institute Genome Sequencing Platform"/>
            <person name="Earl A."/>
            <person name="Ward D."/>
            <person name="Feldgarden M."/>
            <person name="Gevers D."/>
            <person name="Finegold S.M."/>
            <person name="Summanen P.H."/>
            <person name="Molitoris D.R."/>
            <person name="Song M."/>
            <person name="Daigneault M."/>
            <person name="Allen-Vercoe E."/>
            <person name="Young S.K."/>
            <person name="Zeng Q."/>
            <person name="Gargeya S."/>
            <person name="Fitzgerald M."/>
            <person name="Haas B."/>
            <person name="Abouelleil A."/>
            <person name="Alvarado L."/>
            <person name="Arachchi H.M."/>
            <person name="Berlin A."/>
            <person name="Brown A."/>
            <person name="Chapman S.B."/>
            <person name="Chen Z."/>
            <person name="Dunbar C."/>
            <person name="Freedman E."/>
            <person name="Gearin G."/>
            <person name="Gellesch M."/>
            <person name="Goldberg J."/>
            <person name="Griggs A."/>
            <person name="Gujja S."/>
            <person name="Heiman D."/>
            <person name="Howarth C."/>
            <person name="Larson L."/>
            <person name="Lui A."/>
            <person name="MacDonald P.J.P."/>
            <person name="Montmayeur A."/>
            <person name="Murphy C."/>
            <person name="Neiman D."/>
            <person name="Pearson M."/>
            <person name="Priest M."/>
            <person name="Roberts A."/>
            <person name="Saif S."/>
            <person name="Shea T."/>
            <person name="Shenoy N."/>
            <person name="Sisk P."/>
            <person name="Stolte C."/>
            <person name="Sykes S."/>
            <person name="Wortman J."/>
            <person name="Nusbaum C."/>
            <person name="Birren B."/>
        </authorList>
    </citation>
    <scope>NUCLEOTIDE SEQUENCE [LARGE SCALE GENOMIC DNA]</scope>
    <source>
        <strain evidence="2 3">WAL-18680</strain>
    </source>
</reference>
<dbReference type="Pfam" id="PF14065">
    <property type="entry name" value="Pvc16_N"/>
    <property type="match status" value="1"/>
</dbReference>
<sequence>MADYTIIADISSYILQRLREEMCPSLITSPSGLEITSPVEQNRDCVLGLYLYDIQEEGEIASPPMRRSGQTMMRRISKPYTLHYMIFVNGSSQSGMKNQDMLKVVGRAAQVVNDMESVLPNTLQPWLEQGEPPVTLFPARLKLEDKVRVWQAVDKPYGLSLFYRASPVFLSSKIALEVPRVREASFTLLPPEEGGRGS</sequence>
<evidence type="ECO:0000313" key="3">
    <source>
        <dbReference type="Proteomes" id="UP000005384"/>
    </source>
</evidence>